<evidence type="ECO:0000256" key="6">
    <source>
        <dbReference type="ARBA" id="ARBA00023163"/>
    </source>
</evidence>
<feature type="compositionally biased region" description="Low complexity" evidence="8">
    <location>
        <begin position="123"/>
        <end position="134"/>
    </location>
</feature>
<dbReference type="CDD" id="cd12148">
    <property type="entry name" value="fungal_TF_MHR"/>
    <property type="match status" value="1"/>
</dbReference>
<dbReference type="SMART" id="SM00906">
    <property type="entry name" value="Fungal_trans"/>
    <property type="match status" value="1"/>
</dbReference>
<sequence length="838" mass="93037">MPPKNASKRKHASMACVPCRESKVKCDGVEPICSNCMNKNRNCTYQSVDRRKLPLRIAIELLITRVDQLSEFIYENGLQPPSVSQDKEETLKEILDALGPAKPTASPEQEQPLNSAHGPTLQPTGSGTSSKTPSAPENPTFPDLQVALTSSPDDKIPESFIPQIPDSSPSSALPSEQKQTVPAADTPESILSNWDLDLAFGGSGASAPADLQQLIEFTSGHDALGLETNKTGVSTDITAAHHASDDESTLIDEPDTTDDIEGLIDDLSDRVGTLRIGRGGKTHFFGPTSTFNLRDMPHSDNFDSHRRLGVHGYDSNASDRVDADREVPLALEEHLINLYFSWQDPSFHVVDRGLYESAKEKWVAMEDTSLYSEALRNAMCAIGAAFETRFHPSFVTFPKTLVDFFGDRARSLLEAELDFPSVATVQAMVILSSHEIGNGMDSRGWLYSGMAIRLSFDLALHIDMSSHVRKGVISAADADLRRTVFWAAYIVDHQLGFHLGRPFRTNMDDVTVGKPSQTPSAASYKWLPYEEPRSLERAFSTFDNIEHVSEQLVSLCEIMAPCGYVLYTTSKIDKVSMQEFNERIVAELCKWKAKLPPALQIDTNDQTTPYSPHVLLLHMQYHQNIIYSHRPWMSRSYLQPQPPKGPGYLHARQMCIQSAIAIAKILGLYETKYTLRRINVKAVSITSSAVLLLLFAAVSNYLSHSKAHIVAHLGTCFRALDEFSLSWMNARRAKELLVTLQHQWELRTRSGKMCRRADGVTWPPNKRTRTSARETSNIPTNTERSTVGGGFDAALGVDGELDWMLMADGDLMSETCDRDLFGWNPTSAILEREGSFNQ</sequence>
<evidence type="ECO:0000256" key="5">
    <source>
        <dbReference type="ARBA" id="ARBA00023125"/>
    </source>
</evidence>
<dbReference type="OrthoDB" id="2154091at2759"/>
<dbReference type="GO" id="GO:0003677">
    <property type="term" value="F:DNA binding"/>
    <property type="evidence" value="ECO:0007669"/>
    <property type="project" value="UniProtKB-KW"/>
</dbReference>
<evidence type="ECO:0000256" key="7">
    <source>
        <dbReference type="ARBA" id="ARBA00023242"/>
    </source>
</evidence>
<dbReference type="Pfam" id="PF04082">
    <property type="entry name" value="Fungal_trans"/>
    <property type="match status" value="1"/>
</dbReference>
<evidence type="ECO:0000256" key="1">
    <source>
        <dbReference type="ARBA" id="ARBA00004123"/>
    </source>
</evidence>
<evidence type="ECO:0000256" key="2">
    <source>
        <dbReference type="ARBA" id="ARBA00022723"/>
    </source>
</evidence>
<evidence type="ECO:0000256" key="4">
    <source>
        <dbReference type="ARBA" id="ARBA00023015"/>
    </source>
</evidence>
<dbReference type="PROSITE" id="PS00463">
    <property type="entry name" value="ZN2_CY6_FUNGAL_1"/>
    <property type="match status" value="1"/>
</dbReference>
<dbReference type="PROSITE" id="PS50048">
    <property type="entry name" value="ZN2_CY6_FUNGAL_2"/>
    <property type="match status" value="1"/>
</dbReference>
<dbReference type="CDD" id="cd00067">
    <property type="entry name" value="GAL4"/>
    <property type="match status" value="1"/>
</dbReference>
<evidence type="ECO:0000259" key="9">
    <source>
        <dbReference type="PROSITE" id="PS50048"/>
    </source>
</evidence>
<keyword evidence="4" id="KW-0805">Transcription regulation</keyword>
<comment type="caution">
    <text evidence="10">The sequence shown here is derived from an EMBL/GenBank/DDBJ whole genome shotgun (WGS) entry which is preliminary data.</text>
</comment>
<keyword evidence="7" id="KW-0539">Nucleus</keyword>
<dbReference type="Pfam" id="PF00172">
    <property type="entry name" value="Zn_clus"/>
    <property type="match status" value="1"/>
</dbReference>
<dbReference type="InterPro" id="IPR001138">
    <property type="entry name" value="Zn2Cys6_DnaBD"/>
</dbReference>
<dbReference type="GO" id="GO:0000981">
    <property type="term" value="F:DNA-binding transcription factor activity, RNA polymerase II-specific"/>
    <property type="evidence" value="ECO:0007669"/>
    <property type="project" value="InterPro"/>
</dbReference>
<dbReference type="PANTHER" id="PTHR31313">
    <property type="entry name" value="TY1 ENHANCER ACTIVATOR"/>
    <property type="match status" value="1"/>
</dbReference>
<dbReference type="Proteomes" id="UP000191285">
    <property type="component" value="Unassembled WGS sequence"/>
</dbReference>
<dbReference type="GO" id="GO:0005634">
    <property type="term" value="C:nucleus"/>
    <property type="evidence" value="ECO:0007669"/>
    <property type="project" value="UniProtKB-SubCell"/>
</dbReference>
<keyword evidence="3" id="KW-0862">Zinc</keyword>
<comment type="subcellular location">
    <subcellularLocation>
        <location evidence="1">Nucleus</location>
    </subcellularLocation>
</comment>
<dbReference type="SMART" id="SM00066">
    <property type="entry name" value="GAL4"/>
    <property type="match status" value="1"/>
</dbReference>
<proteinExistence type="predicted"/>
<evidence type="ECO:0000313" key="11">
    <source>
        <dbReference type="Proteomes" id="UP000191285"/>
    </source>
</evidence>
<dbReference type="SUPFAM" id="SSF57701">
    <property type="entry name" value="Zn2/Cys6 DNA-binding domain"/>
    <property type="match status" value="1"/>
</dbReference>
<dbReference type="AlphaFoldDB" id="A0A1V6TV60"/>
<gene>
    <name evidence="10" type="ORF">PENSTE_c002G07304</name>
</gene>
<organism evidence="10 11">
    <name type="scientific">Penicillium steckii</name>
    <dbReference type="NCBI Taxonomy" id="303698"/>
    <lineage>
        <taxon>Eukaryota</taxon>
        <taxon>Fungi</taxon>
        <taxon>Dikarya</taxon>
        <taxon>Ascomycota</taxon>
        <taxon>Pezizomycotina</taxon>
        <taxon>Eurotiomycetes</taxon>
        <taxon>Eurotiomycetidae</taxon>
        <taxon>Eurotiales</taxon>
        <taxon>Aspergillaceae</taxon>
        <taxon>Penicillium</taxon>
    </lineage>
</organism>
<dbReference type="InterPro" id="IPR051615">
    <property type="entry name" value="Transcr_Regulatory_Elem"/>
</dbReference>
<keyword evidence="11" id="KW-1185">Reference proteome</keyword>
<evidence type="ECO:0000256" key="3">
    <source>
        <dbReference type="ARBA" id="ARBA00022833"/>
    </source>
</evidence>
<reference evidence="11" key="1">
    <citation type="journal article" date="2017" name="Nat. Microbiol.">
        <title>Global analysis of biosynthetic gene clusters reveals vast potential of secondary metabolite production in Penicillium species.</title>
        <authorList>
            <person name="Nielsen J.C."/>
            <person name="Grijseels S."/>
            <person name="Prigent S."/>
            <person name="Ji B."/>
            <person name="Dainat J."/>
            <person name="Nielsen K.F."/>
            <person name="Frisvad J.C."/>
            <person name="Workman M."/>
            <person name="Nielsen J."/>
        </authorList>
    </citation>
    <scope>NUCLEOTIDE SEQUENCE [LARGE SCALE GENOMIC DNA]</scope>
    <source>
        <strain evidence="11">IBT 24891</strain>
    </source>
</reference>
<feature type="domain" description="Zn(2)-C6 fungal-type" evidence="9">
    <location>
        <begin position="15"/>
        <end position="45"/>
    </location>
</feature>
<dbReference type="Gene3D" id="4.10.240.10">
    <property type="entry name" value="Zn(2)-C6 fungal-type DNA-binding domain"/>
    <property type="match status" value="1"/>
</dbReference>
<accession>A0A1V6TV60</accession>
<protein>
    <recommendedName>
        <fullName evidence="9">Zn(2)-C6 fungal-type domain-containing protein</fullName>
    </recommendedName>
</protein>
<feature type="compositionally biased region" description="Polar residues" evidence="8">
    <location>
        <begin position="165"/>
        <end position="180"/>
    </location>
</feature>
<evidence type="ECO:0000256" key="8">
    <source>
        <dbReference type="SAM" id="MobiDB-lite"/>
    </source>
</evidence>
<name>A0A1V6TV60_9EURO</name>
<keyword evidence="6" id="KW-0804">Transcription</keyword>
<feature type="region of interest" description="Disordered" evidence="8">
    <location>
        <begin position="100"/>
        <end position="188"/>
    </location>
</feature>
<evidence type="ECO:0000313" key="10">
    <source>
        <dbReference type="EMBL" id="OQE29729.1"/>
    </source>
</evidence>
<keyword evidence="5" id="KW-0238">DNA-binding</keyword>
<dbReference type="EMBL" id="MLKD01000002">
    <property type="protein sequence ID" value="OQE29729.1"/>
    <property type="molecule type" value="Genomic_DNA"/>
</dbReference>
<dbReference type="STRING" id="303698.A0A1V6TV60"/>
<feature type="compositionally biased region" description="Polar residues" evidence="8">
    <location>
        <begin position="773"/>
        <end position="785"/>
    </location>
</feature>
<dbReference type="GO" id="GO:0006351">
    <property type="term" value="P:DNA-templated transcription"/>
    <property type="evidence" value="ECO:0007669"/>
    <property type="project" value="InterPro"/>
</dbReference>
<dbReference type="InterPro" id="IPR007219">
    <property type="entry name" value="XnlR_reg_dom"/>
</dbReference>
<dbReference type="GO" id="GO:0008270">
    <property type="term" value="F:zinc ion binding"/>
    <property type="evidence" value="ECO:0007669"/>
    <property type="project" value="InterPro"/>
</dbReference>
<keyword evidence="2" id="KW-0479">Metal-binding</keyword>
<feature type="region of interest" description="Disordered" evidence="8">
    <location>
        <begin position="766"/>
        <end position="785"/>
    </location>
</feature>
<dbReference type="InterPro" id="IPR036864">
    <property type="entry name" value="Zn2-C6_fun-type_DNA-bd_sf"/>
</dbReference>
<dbReference type="PANTHER" id="PTHR31313:SF77">
    <property type="entry name" value="ZN(II)2CYS6 TRANSCRIPTION FACTOR (EUROFUNG)"/>
    <property type="match status" value="1"/>
</dbReference>